<gene>
    <name evidence="1" type="ORF">JMJ55_04265</name>
</gene>
<keyword evidence="2" id="KW-1185">Reference proteome</keyword>
<dbReference type="Proteomes" id="UP000606490">
    <property type="component" value="Unassembled WGS sequence"/>
</dbReference>
<accession>A0ABS1UYK4</accession>
<evidence type="ECO:0000313" key="1">
    <source>
        <dbReference type="EMBL" id="MBL6454526.1"/>
    </source>
</evidence>
<sequence>MPNTTPPGAATRRLHHYTSYSRLGSIAARGLAFGEVSLTFQRVMQGVWLTDDTDPAGHGLIEAKREVRITVELDAADGSLHHWPDWGQRHLDSRLYQALDRTGSGKSARWWVYFGIIAPERVVGVVDLRRARRPIIVWRTTPADLLVERLVMMKQVVGALPGSIPILNVLAEGNVLARWLGPSEEFQLWTTRMSGGSPRCDRLSPRCPVRGQNWSCWTMATY</sequence>
<evidence type="ECO:0000313" key="2">
    <source>
        <dbReference type="Proteomes" id="UP000606490"/>
    </source>
</evidence>
<dbReference type="RefSeq" id="WP_202824221.1">
    <property type="nucleotide sequence ID" value="NZ_JAEUXJ010000001.1"/>
</dbReference>
<organism evidence="1 2">
    <name type="scientific">Belnapia mucosa</name>
    <dbReference type="NCBI Taxonomy" id="2804532"/>
    <lineage>
        <taxon>Bacteria</taxon>
        <taxon>Pseudomonadati</taxon>
        <taxon>Pseudomonadota</taxon>
        <taxon>Alphaproteobacteria</taxon>
        <taxon>Acetobacterales</taxon>
        <taxon>Roseomonadaceae</taxon>
        <taxon>Belnapia</taxon>
    </lineage>
</organism>
<proteinExistence type="predicted"/>
<dbReference type="EMBL" id="JAEUXJ010000001">
    <property type="protein sequence ID" value="MBL6454526.1"/>
    <property type="molecule type" value="Genomic_DNA"/>
</dbReference>
<comment type="caution">
    <text evidence="1">The sequence shown here is derived from an EMBL/GenBank/DDBJ whole genome shotgun (WGS) entry which is preliminary data.</text>
</comment>
<protein>
    <submittedName>
        <fullName evidence="1">Uncharacterized protein</fullName>
    </submittedName>
</protein>
<reference evidence="1 2" key="1">
    <citation type="submission" date="2021-01" db="EMBL/GenBank/DDBJ databases">
        <title>Belnapia mucosa sp. nov. and Belnapia arida sp. nov., isolated from the Tabernas Desert (Almeria, Spain).</title>
        <authorList>
            <person name="Molina-Menor E."/>
            <person name="Vidal-Verdu A."/>
            <person name="Calonge A."/>
            <person name="Satari L."/>
            <person name="Pereto Magraner J."/>
            <person name="Porcar Miralles M."/>
        </authorList>
    </citation>
    <scope>NUCLEOTIDE SEQUENCE [LARGE SCALE GENOMIC DNA]</scope>
    <source>
        <strain evidence="1 2">T6</strain>
    </source>
</reference>
<name>A0ABS1UYK4_9PROT</name>